<accession>A0A9P5VMH0</accession>
<dbReference type="AlphaFoldDB" id="A0A9P5VMH0"/>
<dbReference type="EMBL" id="JAAAUY010000274">
    <property type="protein sequence ID" value="KAF9332209.1"/>
    <property type="molecule type" value="Genomic_DNA"/>
</dbReference>
<evidence type="ECO:0000313" key="1">
    <source>
        <dbReference type="EMBL" id="KAF9332209.1"/>
    </source>
</evidence>
<proteinExistence type="predicted"/>
<reference evidence="1" key="1">
    <citation type="journal article" date="2020" name="Fungal Divers.">
        <title>Resolving the Mortierellaceae phylogeny through synthesis of multi-gene phylogenetics and phylogenomics.</title>
        <authorList>
            <person name="Vandepol N."/>
            <person name="Liber J."/>
            <person name="Desiro A."/>
            <person name="Na H."/>
            <person name="Kennedy M."/>
            <person name="Barry K."/>
            <person name="Grigoriev I.V."/>
            <person name="Miller A.N."/>
            <person name="O'Donnell K."/>
            <person name="Stajich J.E."/>
            <person name="Bonito G."/>
        </authorList>
    </citation>
    <scope>NUCLEOTIDE SEQUENCE</scope>
    <source>
        <strain evidence="1">NVP1</strain>
    </source>
</reference>
<protein>
    <submittedName>
        <fullName evidence="1">Uncharacterized protein</fullName>
    </submittedName>
</protein>
<evidence type="ECO:0000313" key="2">
    <source>
        <dbReference type="Proteomes" id="UP000696485"/>
    </source>
</evidence>
<dbReference type="Proteomes" id="UP000696485">
    <property type="component" value="Unassembled WGS sequence"/>
</dbReference>
<comment type="caution">
    <text evidence="1">The sequence shown here is derived from an EMBL/GenBank/DDBJ whole genome shotgun (WGS) entry which is preliminary data.</text>
</comment>
<gene>
    <name evidence="1" type="ORF">BG006_004922</name>
</gene>
<name>A0A9P5VMH0_9FUNG</name>
<keyword evidence="2" id="KW-1185">Reference proteome</keyword>
<organism evidence="1 2">
    <name type="scientific">Podila minutissima</name>
    <dbReference type="NCBI Taxonomy" id="64525"/>
    <lineage>
        <taxon>Eukaryota</taxon>
        <taxon>Fungi</taxon>
        <taxon>Fungi incertae sedis</taxon>
        <taxon>Mucoromycota</taxon>
        <taxon>Mortierellomycotina</taxon>
        <taxon>Mortierellomycetes</taxon>
        <taxon>Mortierellales</taxon>
        <taxon>Mortierellaceae</taxon>
        <taxon>Podila</taxon>
    </lineage>
</organism>
<sequence length="190" mass="21043">MNNDTDACLRTNLQEIMLVLEESPTVSATIQGILTSLPNLRAFRNGFRRWRHVSTMSGGPARLQIRNMVATPWACVGLRDLALCLGSRTAEEGATESKQERRAKIYRVYKQLGELTQLTSLILACDVLGGPSSAKLDFTFETGVRAMGPCLKNLTLLDIEEVGGIRFSQEERVWVLQEGPLLAHENALQV</sequence>